<protein>
    <submittedName>
        <fullName evidence="2">Cytochrome c3 family protein</fullName>
    </submittedName>
</protein>
<reference evidence="2" key="1">
    <citation type="submission" date="2020-07" db="EMBL/GenBank/DDBJ databases">
        <title>Huge and variable diversity of episymbiotic CPR bacteria and DPANN archaea in groundwater ecosystems.</title>
        <authorList>
            <person name="He C.Y."/>
            <person name="Keren R."/>
            <person name="Whittaker M."/>
            <person name="Farag I.F."/>
            <person name="Doudna J."/>
            <person name="Cate J.H.D."/>
            <person name="Banfield J.F."/>
        </authorList>
    </citation>
    <scope>NUCLEOTIDE SEQUENCE</scope>
    <source>
        <strain evidence="2">NC_groundwater_717_Ag_S-0.2um_59_8</strain>
    </source>
</reference>
<name>A0A932GNF4_UNCTE</name>
<evidence type="ECO:0000313" key="2">
    <source>
        <dbReference type="EMBL" id="MBI3014133.1"/>
    </source>
</evidence>
<dbReference type="EMBL" id="JACPSX010000058">
    <property type="protein sequence ID" value="MBI3014133.1"/>
    <property type="molecule type" value="Genomic_DNA"/>
</dbReference>
<comment type="caution">
    <text evidence="2">The sequence shown here is derived from an EMBL/GenBank/DDBJ whole genome shotgun (WGS) entry which is preliminary data.</text>
</comment>
<dbReference type="PANTHER" id="PTHR39425:SF1">
    <property type="entry name" value="CYTOCHROME C7-LIKE DOMAIN-CONTAINING PROTEIN"/>
    <property type="match status" value="1"/>
</dbReference>
<dbReference type="Pfam" id="PF14522">
    <property type="entry name" value="Cytochrome_C7"/>
    <property type="match status" value="1"/>
</dbReference>
<organism evidence="2 3">
    <name type="scientific">Tectimicrobiota bacterium</name>
    <dbReference type="NCBI Taxonomy" id="2528274"/>
    <lineage>
        <taxon>Bacteria</taxon>
        <taxon>Pseudomonadati</taxon>
        <taxon>Nitrospinota/Tectimicrobiota group</taxon>
        <taxon>Candidatus Tectimicrobiota</taxon>
    </lineage>
</organism>
<dbReference type="AlphaFoldDB" id="A0A932GNF4"/>
<proteinExistence type="predicted"/>
<dbReference type="InterPro" id="IPR026352">
    <property type="entry name" value="Nanowire_3heme"/>
</dbReference>
<dbReference type="InterPro" id="IPR036280">
    <property type="entry name" value="Multihaem_cyt_sf"/>
</dbReference>
<accession>A0A932GNF4</accession>
<dbReference type="SUPFAM" id="SSF48695">
    <property type="entry name" value="Multiheme cytochromes"/>
    <property type="match status" value="1"/>
</dbReference>
<dbReference type="NCBIfam" id="TIGR04257">
    <property type="entry name" value="nanowire_3heme"/>
    <property type="match status" value="1"/>
</dbReference>
<sequence>MKRFLYAGVLVVAVLAVALISGNSFGQVKKVGGGDIKYTNTKGLGPVTFSHAFHDGKGLKCTECHTKIYKMKKGEAKVDMATLNKGESGGACHNGQKVFSSKAPNDCSRCHIKG</sequence>
<gene>
    <name evidence="2" type="ORF">HYY65_03490</name>
</gene>
<evidence type="ECO:0000259" key="1">
    <source>
        <dbReference type="Pfam" id="PF14522"/>
    </source>
</evidence>
<feature type="domain" description="Cytochrome c7-like" evidence="1">
    <location>
        <begin position="47"/>
        <end position="111"/>
    </location>
</feature>
<evidence type="ECO:0000313" key="3">
    <source>
        <dbReference type="Proteomes" id="UP000741360"/>
    </source>
</evidence>
<dbReference type="PANTHER" id="PTHR39425">
    <property type="entry name" value="LIPOPROTEIN CYTOCHROME C"/>
    <property type="match status" value="1"/>
</dbReference>
<dbReference type="InterPro" id="IPR029467">
    <property type="entry name" value="Cyt_c7-like"/>
</dbReference>
<dbReference type="Proteomes" id="UP000741360">
    <property type="component" value="Unassembled WGS sequence"/>
</dbReference>
<dbReference type="Gene3D" id="3.90.10.10">
    <property type="entry name" value="Cytochrome C3"/>
    <property type="match status" value="1"/>
</dbReference>